<evidence type="ECO:0000313" key="2">
    <source>
        <dbReference type="Proteomes" id="UP000515317"/>
    </source>
</evidence>
<sequence>MTYAMLFLQVRRASLRIAEDVEAHRIPLRADLKLLGLKAQMFARRMG</sequence>
<gene>
    <name evidence="1" type="ORF">IZ6_10160</name>
</gene>
<dbReference type="Proteomes" id="UP000515317">
    <property type="component" value="Chromosome"/>
</dbReference>
<dbReference type="RefSeq" id="WP_222876916.1">
    <property type="nucleotide sequence ID" value="NZ_AP023361.1"/>
</dbReference>
<organism evidence="1 2">
    <name type="scientific">Terrihabitans soli</name>
    <dbReference type="NCBI Taxonomy" id="708113"/>
    <lineage>
        <taxon>Bacteria</taxon>
        <taxon>Pseudomonadati</taxon>
        <taxon>Pseudomonadota</taxon>
        <taxon>Alphaproteobacteria</taxon>
        <taxon>Hyphomicrobiales</taxon>
        <taxon>Terrihabitans</taxon>
    </lineage>
</organism>
<name>A0A6S6QT89_9HYPH</name>
<keyword evidence="2" id="KW-1185">Reference proteome</keyword>
<proteinExistence type="predicted"/>
<reference evidence="1 2" key="1">
    <citation type="submission" date="2020-08" db="EMBL/GenBank/DDBJ databases">
        <title>Genome sequence of Rhizobiales bacterium strain IZ6.</title>
        <authorList>
            <person name="Nakai R."/>
            <person name="Naganuma T."/>
        </authorList>
    </citation>
    <scope>NUCLEOTIDE SEQUENCE [LARGE SCALE GENOMIC DNA]</scope>
    <source>
        <strain evidence="1 2">IZ6</strain>
    </source>
</reference>
<protein>
    <submittedName>
        <fullName evidence="1">Uncharacterized protein</fullName>
    </submittedName>
</protein>
<dbReference type="KEGG" id="tso:IZ6_10160"/>
<accession>A0A6S6QT89</accession>
<dbReference type="EMBL" id="AP023361">
    <property type="protein sequence ID" value="BCJ90281.1"/>
    <property type="molecule type" value="Genomic_DNA"/>
</dbReference>
<evidence type="ECO:0000313" key="1">
    <source>
        <dbReference type="EMBL" id="BCJ90281.1"/>
    </source>
</evidence>
<dbReference type="AlphaFoldDB" id="A0A6S6QT89"/>